<geneLocation type="plasmid" evidence="2">
    <name>pp13_b</name>
</geneLocation>
<dbReference type="SUPFAM" id="SSF160387">
    <property type="entry name" value="NosL/MerB-like"/>
    <property type="match status" value="1"/>
</dbReference>
<gene>
    <name evidence="1" type="ORF">PhaeoP13_03682</name>
</gene>
<evidence type="ECO:0000313" key="1">
    <source>
        <dbReference type="EMBL" id="ATG45564.1"/>
    </source>
</evidence>
<name>A0AAN1GV66_9RHOB</name>
<evidence type="ECO:0000313" key="2">
    <source>
        <dbReference type="Proteomes" id="UP000218606"/>
    </source>
</evidence>
<dbReference type="InterPro" id="IPR008719">
    <property type="entry name" value="N2O_reductase_NosL"/>
</dbReference>
<dbReference type="Gene3D" id="3.30.70.2050">
    <property type="match status" value="1"/>
</dbReference>
<dbReference type="Proteomes" id="UP000218606">
    <property type="component" value="Plasmid pP13_b"/>
</dbReference>
<sequence length="188" mass="20401">MIRLLPVMALLALVACKEDLLQDTSAMPLTVEAVGHFCQMNLFEHDGPKAQAHLDGLPQMPLFFSQVRDVVAYQRLPEQSHEILAIWVNDMGAEGASWSSPGTTNWIPAETAIYVVDSRVVGGMGAPEIVPFSQMAKAEAFVATNGGQVMRLDEIPDSAVLAPVVLDGNNNDAEFQQRLRALSRISGE</sequence>
<dbReference type="PANTHER" id="PTHR41247:SF1">
    <property type="entry name" value="HTH-TYPE TRANSCRIPTIONAL REPRESSOR YCNK"/>
    <property type="match status" value="1"/>
</dbReference>
<accession>A0AAN1GV66</accession>
<dbReference type="EMBL" id="CP010769">
    <property type="protein sequence ID" value="ATG45564.1"/>
    <property type="molecule type" value="Genomic_DNA"/>
</dbReference>
<keyword evidence="1" id="KW-0614">Plasmid</keyword>
<organism evidence="1 2">
    <name type="scientific">Phaeobacter piscinae</name>
    <dbReference type="NCBI Taxonomy" id="1580596"/>
    <lineage>
        <taxon>Bacteria</taxon>
        <taxon>Pseudomonadati</taxon>
        <taxon>Pseudomonadota</taxon>
        <taxon>Alphaproteobacteria</taxon>
        <taxon>Rhodobacterales</taxon>
        <taxon>Roseobacteraceae</taxon>
        <taxon>Phaeobacter</taxon>
    </lineage>
</organism>
<dbReference type="PROSITE" id="PS51257">
    <property type="entry name" value="PROKAR_LIPOPROTEIN"/>
    <property type="match status" value="1"/>
</dbReference>
<dbReference type="AlphaFoldDB" id="A0AAN1GV66"/>
<dbReference type="Pfam" id="PF05573">
    <property type="entry name" value="NosL"/>
    <property type="match status" value="1"/>
</dbReference>
<proteinExistence type="predicted"/>
<dbReference type="Gene3D" id="3.30.70.2060">
    <property type="match status" value="1"/>
</dbReference>
<protein>
    <submittedName>
        <fullName evidence="1">NosL</fullName>
    </submittedName>
</protein>
<dbReference type="PANTHER" id="PTHR41247">
    <property type="entry name" value="HTH-TYPE TRANSCRIPTIONAL REPRESSOR YCNK"/>
    <property type="match status" value="1"/>
</dbReference>
<reference evidence="1 2" key="1">
    <citation type="journal article" date="2017" name="Front. Microbiol.">
        <title>Phaeobacter piscinae sp. nov., a species of the Roseobacter group and potential aquaculture probiont.</title>
        <authorList>
            <person name="Sonnenschein E.C."/>
            <person name="Phippen C.B.W."/>
            <person name="Nielsen K.F."/>
            <person name="Mateiu R.V."/>
            <person name="Melchiorsen J."/>
            <person name="Gram L."/>
            <person name="Overmann J."/>
            <person name="Freese H.M."/>
        </authorList>
    </citation>
    <scope>NUCLEOTIDE SEQUENCE [LARGE SCALE GENOMIC DNA]</scope>
    <source>
        <strain evidence="1 2">P13</strain>
    </source>
</reference>